<organism evidence="16">
    <name type="scientific">candidate division WOR-3 bacterium</name>
    <dbReference type="NCBI Taxonomy" id="2052148"/>
    <lineage>
        <taxon>Bacteria</taxon>
        <taxon>Bacteria division WOR-3</taxon>
    </lineage>
</organism>
<evidence type="ECO:0000259" key="15">
    <source>
        <dbReference type="PROSITE" id="PS51085"/>
    </source>
</evidence>
<dbReference type="InterPro" id="IPR036010">
    <property type="entry name" value="2Fe-2S_ferredoxin-like_sf"/>
</dbReference>
<dbReference type="InterPro" id="IPR009051">
    <property type="entry name" value="Helical_ferredxn"/>
</dbReference>
<evidence type="ECO:0000256" key="4">
    <source>
        <dbReference type="ARBA" id="ARBA00009433"/>
    </source>
</evidence>
<dbReference type="InterPro" id="IPR004489">
    <property type="entry name" value="Succ_DH/fum_Rdtase_Fe-S"/>
</dbReference>
<dbReference type="EMBL" id="DSBX01000012">
    <property type="protein sequence ID" value="HDQ98736.1"/>
    <property type="molecule type" value="Genomic_DNA"/>
</dbReference>
<dbReference type="PANTHER" id="PTHR11921">
    <property type="entry name" value="SUCCINATE DEHYDROGENASE IRON-SULFUR PROTEIN"/>
    <property type="match status" value="1"/>
</dbReference>
<dbReference type="InterPro" id="IPR050573">
    <property type="entry name" value="SDH/FRD_Iron-Sulfur"/>
</dbReference>
<dbReference type="Pfam" id="PF13183">
    <property type="entry name" value="Fer4_8"/>
    <property type="match status" value="1"/>
</dbReference>
<dbReference type="GO" id="GO:0022904">
    <property type="term" value="P:respiratory electron transport chain"/>
    <property type="evidence" value="ECO:0007669"/>
    <property type="project" value="TreeGrafter"/>
</dbReference>
<dbReference type="Pfam" id="PF13085">
    <property type="entry name" value="Fer2_3"/>
    <property type="match status" value="1"/>
</dbReference>
<dbReference type="Proteomes" id="UP000885672">
    <property type="component" value="Unassembled WGS sequence"/>
</dbReference>
<dbReference type="InterPro" id="IPR012675">
    <property type="entry name" value="Beta-grasp_dom_sf"/>
</dbReference>
<dbReference type="PROSITE" id="PS00198">
    <property type="entry name" value="4FE4S_FER_1"/>
    <property type="match status" value="1"/>
</dbReference>
<keyword evidence="10" id="KW-0560">Oxidoreductase</keyword>
<dbReference type="GO" id="GO:0051539">
    <property type="term" value="F:4 iron, 4 sulfur cluster binding"/>
    <property type="evidence" value="ECO:0007669"/>
    <property type="project" value="UniProtKB-KW"/>
</dbReference>
<comment type="cofactor">
    <cofactor evidence="1">
        <name>[3Fe-4S] cluster</name>
        <dbReference type="ChEBI" id="CHEBI:21137"/>
    </cofactor>
</comment>
<comment type="cofactor">
    <cofactor evidence="2">
        <name>[4Fe-4S] cluster</name>
        <dbReference type="ChEBI" id="CHEBI:49883"/>
    </cofactor>
</comment>
<dbReference type="CDD" id="cd00207">
    <property type="entry name" value="fer2"/>
    <property type="match status" value="1"/>
</dbReference>
<keyword evidence="11" id="KW-0408">Iron</keyword>
<evidence type="ECO:0000313" key="16">
    <source>
        <dbReference type="EMBL" id="HDQ98736.1"/>
    </source>
</evidence>
<dbReference type="InterPro" id="IPR001041">
    <property type="entry name" value="2Fe-2S_ferredoxin-type"/>
</dbReference>
<evidence type="ECO:0000256" key="12">
    <source>
        <dbReference type="ARBA" id="ARBA00023014"/>
    </source>
</evidence>
<name>A0A7V0XEJ8_UNCW3</name>
<dbReference type="NCBIfam" id="TIGR00384">
    <property type="entry name" value="dhsB"/>
    <property type="match status" value="1"/>
</dbReference>
<dbReference type="SUPFAM" id="SSF54292">
    <property type="entry name" value="2Fe-2S ferredoxin-like"/>
    <property type="match status" value="1"/>
</dbReference>
<dbReference type="GO" id="GO:0051537">
    <property type="term" value="F:2 iron, 2 sulfur cluster binding"/>
    <property type="evidence" value="ECO:0007669"/>
    <property type="project" value="UniProtKB-KW"/>
</dbReference>
<dbReference type="GO" id="GO:0046872">
    <property type="term" value="F:metal ion binding"/>
    <property type="evidence" value="ECO:0007669"/>
    <property type="project" value="UniProtKB-KW"/>
</dbReference>
<sequence length="261" mass="29460">MLFKVQRYDPETKTSRLDSFVIGTPEGMTVLDALFRIQEQLDPSLSFRYSCRGAVCGSCAMLINKVPRLACRTQVAALFGTPTASRLKPWRALEARADWRPRTEVLVEPLPNLPVLKDLVVDMTRFFDHWRVVEPALKPAQDPPDKEYPMTPAQVAELELYTNCILCAACFGACPVNDQQADYLGPAALAKLYRFFLDPREGENDPRLLLAHNPEGWWACQFHTNCRQVCPRGVPPNIAIGQARARLRRLGKKPLDSLDHD</sequence>
<reference evidence="16" key="1">
    <citation type="journal article" date="2020" name="mSystems">
        <title>Genome- and Community-Level Interaction Insights into Carbon Utilization and Element Cycling Functions of Hydrothermarchaeota in Hydrothermal Sediment.</title>
        <authorList>
            <person name="Zhou Z."/>
            <person name="Liu Y."/>
            <person name="Xu W."/>
            <person name="Pan J."/>
            <person name="Luo Z.H."/>
            <person name="Li M."/>
        </authorList>
    </citation>
    <scope>NUCLEOTIDE SEQUENCE [LARGE SCALE GENOMIC DNA]</scope>
    <source>
        <strain evidence="16">SpSt-1182</strain>
    </source>
</reference>
<dbReference type="GO" id="GO:0006099">
    <property type="term" value="P:tricarboxylic acid cycle"/>
    <property type="evidence" value="ECO:0007669"/>
    <property type="project" value="UniProtKB-KW"/>
</dbReference>
<gene>
    <name evidence="16" type="ORF">ENN51_00410</name>
</gene>
<evidence type="ECO:0000256" key="1">
    <source>
        <dbReference type="ARBA" id="ARBA00001927"/>
    </source>
</evidence>
<evidence type="ECO:0000256" key="9">
    <source>
        <dbReference type="ARBA" id="ARBA00022723"/>
    </source>
</evidence>
<comment type="cofactor">
    <cofactor evidence="14">
        <name>[2Fe-2S] cluster</name>
        <dbReference type="ChEBI" id="CHEBI:190135"/>
    </cofactor>
</comment>
<evidence type="ECO:0000256" key="8">
    <source>
        <dbReference type="ARBA" id="ARBA00022714"/>
    </source>
</evidence>
<proteinExistence type="inferred from homology"/>
<evidence type="ECO:0000256" key="10">
    <source>
        <dbReference type="ARBA" id="ARBA00023002"/>
    </source>
</evidence>
<evidence type="ECO:0000256" key="14">
    <source>
        <dbReference type="ARBA" id="ARBA00034078"/>
    </source>
</evidence>
<dbReference type="InterPro" id="IPR017900">
    <property type="entry name" value="4Fe4S_Fe_S_CS"/>
</dbReference>
<dbReference type="InterPro" id="IPR006058">
    <property type="entry name" value="2Fe2S_fd_BS"/>
</dbReference>
<keyword evidence="9" id="KW-0479">Metal-binding</keyword>
<dbReference type="Gene3D" id="1.10.1060.10">
    <property type="entry name" value="Alpha-helical ferredoxin"/>
    <property type="match status" value="1"/>
</dbReference>
<dbReference type="PROSITE" id="PS51085">
    <property type="entry name" value="2FE2S_FER_2"/>
    <property type="match status" value="1"/>
</dbReference>
<evidence type="ECO:0000256" key="2">
    <source>
        <dbReference type="ARBA" id="ARBA00001966"/>
    </source>
</evidence>
<dbReference type="InterPro" id="IPR025192">
    <property type="entry name" value="Succ_DH/fum_Rdtase_N"/>
</dbReference>
<dbReference type="EC" id="1.3.5.1" evidence="5"/>
<dbReference type="GO" id="GO:0008177">
    <property type="term" value="F:succinate dehydrogenase (quinone) activity"/>
    <property type="evidence" value="ECO:0007669"/>
    <property type="project" value="UniProtKB-EC"/>
</dbReference>
<evidence type="ECO:0000256" key="6">
    <source>
        <dbReference type="ARBA" id="ARBA00022485"/>
    </source>
</evidence>
<dbReference type="GO" id="GO:0051538">
    <property type="term" value="F:3 iron, 4 sulfur cluster binding"/>
    <property type="evidence" value="ECO:0007669"/>
    <property type="project" value="UniProtKB-KW"/>
</dbReference>
<comment type="similarity">
    <text evidence="4">Belongs to the succinate dehydrogenase/fumarate reductase iron-sulfur protein family.</text>
</comment>
<dbReference type="PROSITE" id="PS00197">
    <property type="entry name" value="2FE2S_FER_1"/>
    <property type="match status" value="1"/>
</dbReference>
<dbReference type="SUPFAM" id="SSF46548">
    <property type="entry name" value="alpha-helical ferredoxin"/>
    <property type="match status" value="1"/>
</dbReference>
<evidence type="ECO:0000256" key="3">
    <source>
        <dbReference type="ARBA" id="ARBA00005163"/>
    </source>
</evidence>
<dbReference type="PANTHER" id="PTHR11921:SF29">
    <property type="entry name" value="SUCCINATE DEHYDROGENASE [UBIQUINONE] IRON-SULFUR SUBUNIT, MITOCHONDRIAL"/>
    <property type="match status" value="1"/>
</dbReference>
<dbReference type="AlphaFoldDB" id="A0A7V0XEJ8"/>
<dbReference type="GO" id="GO:0009055">
    <property type="term" value="F:electron transfer activity"/>
    <property type="evidence" value="ECO:0007669"/>
    <property type="project" value="InterPro"/>
</dbReference>
<evidence type="ECO:0000256" key="13">
    <source>
        <dbReference type="ARBA" id="ARBA00023291"/>
    </source>
</evidence>
<evidence type="ECO:0000256" key="5">
    <source>
        <dbReference type="ARBA" id="ARBA00012792"/>
    </source>
</evidence>
<keyword evidence="8" id="KW-0001">2Fe-2S</keyword>
<keyword evidence="6" id="KW-0004">4Fe-4S</keyword>
<feature type="domain" description="2Fe-2S ferredoxin-type" evidence="15">
    <location>
        <begin position="1"/>
        <end position="89"/>
    </location>
</feature>
<dbReference type="Gene3D" id="3.10.20.30">
    <property type="match status" value="1"/>
</dbReference>
<protein>
    <recommendedName>
        <fullName evidence="5">succinate dehydrogenase</fullName>
        <ecNumber evidence="5">1.3.5.1</ecNumber>
    </recommendedName>
</protein>
<comment type="caution">
    <text evidence="16">The sequence shown here is derived from an EMBL/GenBank/DDBJ whole genome shotgun (WGS) entry which is preliminary data.</text>
</comment>
<evidence type="ECO:0000256" key="7">
    <source>
        <dbReference type="ARBA" id="ARBA00022532"/>
    </source>
</evidence>
<evidence type="ECO:0000256" key="11">
    <source>
        <dbReference type="ARBA" id="ARBA00023004"/>
    </source>
</evidence>
<accession>A0A7V0XEJ8</accession>
<dbReference type="InterPro" id="IPR017896">
    <property type="entry name" value="4Fe4S_Fe-S-bd"/>
</dbReference>
<dbReference type="FunFam" id="1.10.1060.10:FF:000003">
    <property type="entry name" value="Succinate dehydrogenase iron-sulfur subunit"/>
    <property type="match status" value="1"/>
</dbReference>
<keyword evidence="12" id="KW-0411">Iron-sulfur</keyword>
<comment type="pathway">
    <text evidence="3">Carbohydrate metabolism; tricarboxylic acid cycle.</text>
</comment>
<keyword evidence="7" id="KW-0816">Tricarboxylic acid cycle</keyword>
<keyword evidence="13" id="KW-0003">3Fe-4S</keyword>